<feature type="transmembrane region" description="Helical" evidence="1">
    <location>
        <begin position="111"/>
        <end position="128"/>
    </location>
</feature>
<comment type="caution">
    <text evidence="3">The sequence shown here is derived from an EMBL/GenBank/DDBJ whole genome shotgun (WGS) entry which is preliminary data.</text>
</comment>
<gene>
    <name evidence="3" type="ORF">CR165_11855</name>
</gene>
<feature type="transmembrane region" description="Helical" evidence="1">
    <location>
        <begin position="364"/>
        <end position="382"/>
    </location>
</feature>
<dbReference type="EMBL" id="PDOA01000007">
    <property type="protein sequence ID" value="PWC28389.1"/>
    <property type="molecule type" value="Genomic_DNA"/>
</dbReference>
<dbReference type="Pfam" id="PF01757">
    <property type="entry name" value="Acyl_transf_3"/>
    <property type="match status" value="1"/>
</dbReference>
<sequence length="444" mass="49158">MGGKSLHGFRQPSRRPADAAVRFRADLSSPRCSTAPCTTALADRVGMTADRSCEPSKNERHHYLDYLRAILMFLGIPYHAALAFSSHQAWIVEAERDSALLSWAAQFSHTFRMPVFLLIAGFFAMMLCQRRPGSWWRSRLVRLGVPLAAATILINPLLMLGRALWQAEPSQVLDLWLSMLATPGEPWVSHLWFLIDLLIYSSILAVLLRLRWMPALARRADKVAGLMASRWWVAPGLLLFSGVAALGTVVALSVLGLNSTLHGMLVLARTSAHLPVFLCGAALALRRDWLDRFTRIHWWMWAAGLVLAAALAAVQWRDEDIYRAVTFFLMPVVGILFAHILMSGMRACFQGANRLVQIAVDSSFTVYLVHQVFIVFGVVLMMGSGIPVLLQFVLLVAASTILSLGFHQQLVRRRPVLRLLFNGVLPERAAPLAGAAAAPRAGRI</sequence>
<organism evidence="3 4">
    <name type="scientific">Teichococcus aestuarii</name>
    <dbReference type="NCBI Taxonomy" id="568898"/>
    <lineage>
        <taxon>Bacteria</taxon>
        <taxon>Pseudomonadati</taxon>
        <taxon>Pseudomonadota</taxon>
        <taxon>Alphaproteobacteria</taxon>
        <taxon>Acetobacterales</taxon>
        <taxon>Roseomonadaceae</taxon>
        <taxon>Roseomonas</taxon>
    </lineage>
</organism>
<feature type="transmembrane region" description="Helical" evidence="1">
    <location>
        <begin position="187"/>
        <end position="210"/>
    </location>
</feature>
<protein>
    <recommendedName>
        <fullName evidence="2">Acyltransferase 3 domain-containing protein</fullName>
    </recommendedName>
</protein>
<keyword evidence="1" id="KW-1133">Transmembrane helix</keyword>
<feature type="transmembrane region" description="Helical" evidence="1">
    <location>
        <begin position="231"/>
        <end position="255"/>
    </location>
</feature>
<feature type="transmembrane region" description="Helical" evidence="1">
    <location>
        <begin position="140"/>
        <end position="167"/>
    </location>
</feature>
<dbReference type="Proteomes" id="UP000245048">
    <property type="component" value="Unassembled WGS sequence"/>
</dbReference>
<accession>A0A2U1V390</accession>
<keyword evidence="4" id="KW-1185">Reference proteome</keyword>
<evidence type="ECO:0000256" key="1">
    <source>
        <dbReference type="SAM" id="Phobius"/>
    </source>
</evidence>
<feature type="transmembrane region" description="Helical" evidence="1">
    <location>
        <begin position="321"/>
        <end position="343"/>
    </location>
</feature>
<feature type="transmembrane region" description="Helical" evidence="1">
    <location>
        <begin position="388"/>
        <end position="406"/>
    </location>
</feature>
<name>A0A2U1V390_9PROT</name>
<dbReference type="PANTHER" id="PTHR36927">
    <property type="entry name" value="BLR4337 PROTEIN"/>
    <property type="match status" value="1"/>
</dbReference>
<evidence type="ECO:0000259" key="2">
    <source>
        <dbReference type="Pfam" id="PF01757"/>
    </source>
</evidence>
<dbReference type="InterPro" id="IPR050623">
    <property type="entry name" value="Glucan_succinyl_AcylTrfase"/>
</dbReference>
<keyword evidence="1" id="KW-0812">Transmembrane</keyword>
<dbReference type="PANTHER" id="PTHR36927:SF1">
    <property type="entry name" value="MDO-LIKE PROTEIN"/>
    <property type="match status" value="1"/>
</dbReference>
<evidence type="ECO:0000313" key="4">
    <source>
        <dbReference type="Proteomes" id="UP000245048"/>
    </source>
</evidence>
<dbReference type="InterPro" id="IPR002656">
    <property type="entry name" value="Acyl_transf_3_dom"/>
</dbReference>
<reference evidence="4" key="1">
    <citation type="submission" date="2017-10" db="EMBL/GenBank/DDBJ databases">
        <authorList>
            <person name="Toshchakov S.V."/>
            <person name="Goeva M.A."/>
        </authorList>
    </citation>
    <scope>NUCLEOTIDE SEQUENCE [LARGE SCALE GENOMIC DNA]</scope>
    <source>
        <strain evidence="4">JR1/69-1-13</strain>
    </source>
</reference>
<feature type="domain" description="Acyltransferase 3" evidence="2">
    <location>
        <begin position="62"/>
        <end position="405"/>
    </location>
</feature>
<keyword evidence="1" id="KW-0472">Membrane</keyword>
<feature type="transmembrane region" description="Helical" evidence="1">
    <location>
        <begin position="296"/>
        <end position="315"/>
    </location>
</feature>
<proteinExistence type="predicted"/>
<dbReference type="OrthoDB" id="8288190at2"/>
<dbReference type="AlphaFoldDB" id="A0A2U1V390"/>
<dbReference type="GO" id="GO:0016747">
    <property type="term" value="F:acyltransferase activity, transferring groups other than amino-acyl groups"/>
    <property type="evidence" value="ECO:0007669"/>
    <property type="project" value="InterPro"/>
</dbReference>
<feature type="transmembrane region" description="Helical" evidence="1">
    <location>
        <begin position="66"/>
        <end position="91"/>
    </location>
</feature>
<evidence type="ECO:0000313" key="3">
    <source>
        <dbReference type="EMBL" id="PWC28389.1"/>
    </source>
</evidence>
<feature type="transmembrane region" description="Helical" evidence="1">
    <location>
        <begin position="261"/>
        <end position="284"/>
    </location>
</feature>